<name>A0A235CEH6_9GAMM</name>
<dbReference type="EMBL" id="NQJF01000012">
    <property type="protein sequence ID" value="OYD22923.1"/>
    <property type="molecule type" value="Genomic_DNA"/>
</dbReference>
<feature type="chain" id="PRO_5012918103" evidence="1">
    <location>
        <begin position="19"/>
        <end position="165"/>
    </location>
</feature>
<organism evidence="2 4">
    <name type="scientific">Oceanimonas baumannii</name>
    <dbReference type="NCBI Taxonomy" id="129578"/>
    <lineage>
        <taxon>Bacteria</taxon>
        <taxon>Pseudomonadati</taxon>
        <taxon>Pseudomonadota</taxon>
        <taxon>Gammaproteobacteria</taxon>
        <taxon>Aeromonadales</taxon>
        <taxon>Aeromonadaceae</taxon>
        <taxon>Oceanimonas</taxon>
    </lineage>
</organism>
<evidence type="ECO:0000313" key="4">
    <source>
        <dbReference type="Proteomes" id="UP000243640"/>
    </source>
</evidence>
<protein>
    <submittedName>
        <fullName evidence="2">Molybdopterin-binding protein</fullName>
    </submittedName>
</protein>
<dbReference type="InterPro" id="IPR036374">
    <property type="entry name" value="OxRdtase_Mopterin-bd_sf"/>
</dbReference>
<dbReference type="SUPFAM" id="SSF56524">
    <property type="entry name" value="Oxidoreductase molybdopterin-binding domain"/>
    <property type="match status" value="1"/>
</dbReference>
<dbReference type="Proteomes" id="UP000295058">
    <property type="component" value="Unassembled WGS sequence"/>
</dbReference>
<comment type="caution">
    <text evidence="2">The sequence shown here is derived from an EMBL/GenBank/DDBJ whole genome shotgun (WGS) entry which is preliminary data.</text>
</comment>
<reference evidence="2 4" key="1">
    <citation type="submission" date="2017-08" db="EMBL/GenBank/DDBJ databases">
        <title>Draft Genome Sequence of the Marine Bacterium Oceanimonas baumannii ATCC 700832.</title>
        <authorList>
            <person name="Mcclelland W.D."/>
            <person name="Brennan M.A."/>
            <person name="Trachtenberg A.M."/>
            <person name="Maclea K.S."/>
        </authorList>
    </citation>
    <scope>NUCLEOTIDE SEQUENCE [LARGE SCALE GENOMIC DNA]</scope>
    <source>
        <strain evidence="2 4">ATCC 700832</strain>
    </source>
</reference>
<gene>
    <name evidence="2" type="ORF">B6S09_14410</name>
    <name evidence="3" type="ORF">LY04_03054</name>
</gene>
<dbReference type="EMBL" id="SODO01000015">
    <property type="protein sequence ID" value="TDW56251.1"/>
    <property type="molecule type" value="Genomic_DNA"/>
</dbReference>
<dbReference type="RefSeq" id="WP_094279194.1">
    <property type="nucleotide sequence ID" value="NZ_NQJF01000012.1"/>
</dbReference>
<sequence>MKRISVIILCLMSWAARAGEPVILTISGNIEKDGHHYEQVEYTLSQLQALPQKEMAILHPWSRQFHTYKGPDLSVLLQRLFSGERIKTIYLQALNGFSVAANWQELAPYHPILAWSEDEKVMSRRGKGPLWLMLPYDTLSELQQAEFLHYMTWQLSHITVRTEPL</sequence>
<keyword evidence="1" id="KW-0732">Signal</keyword>
<dbReference type="AlphaFoldDB" id="A0A235CEH6"/>
<evidence type="ECO:0000313" key="3">
    <source>
        <dbReference type="EMBL" id="TDW56251.1"/>
    </source>
</evidence>
<evidence type="ECO:0000256" key="1">
    <source>
        <dbReference type="SAM" id="SignalP"/>
    </source>
</evidence>
<proteinExistence type="predicted"/>
<accession>A0A235CEH6</accession>
<reference evidence="3 5" key="2">
    <citation type="submission" date="2019-03" db="EMBL/GenBank/DDBJ databases">
        <title>Genomic Encyclopedia of Archaeal and Bacterial Type Strains, Phase II (KMG-II): from individual species to whole genera.</title>
        <authorList>
            <person name="Goeker M."/>
        </authorList>
    </citation>
    <scope>NUCLEOTIDE SEQUENCE [LARGE SCALE GENOMIC DNA]</scope>
    <source>
        <strain evidence="3 5">DSM 15594</strain>
    </source>
</reference>
<feature type="signal peptide" evidence="1">
    <location>
        <begin position="1"/>
        <end position="18"/>
    </location>
</feature>
<dbReference type="Proteomes" id="UP000243640">
    <property type="component" value="Unassembled WGS sequence"/>
</dbReference>
<keyword evidence="5" id="KW-1185">Reference proteome</keyword>
<evidence type="ECO:0000313" key="5">
    <source>
        <dbReference type="Proteomes" id="UP000295058"/>
    </source>
</evidence>
<evidence type="ECO:0000313" key="2">
    <source>
        <dbReference type="EMBL" id="OYD22923.1"/>
    </source>
</evidence>
<dbReference type="OrthoDB" id="9798763at2"/>